<keyword evidence="1" id="KW-0732">Signal</keyword>
<reference evidence="3" key="1">
    <citation type="submission" date="2022-08" db="UniProtKB">
        <authorList>
            <consortium name="EnsemblMetazoa"/>
        </authorList>
    </citation>
    <scope>IDENTIFICATION</scope>
    <source>
        <strain evidence="3">05x7-T-G4-1.051#20</strain>
    </source>
</reference>
<evidence type="ECO:0000256" key="1">
    <source>
        <dbReference type="SAM" id="SignalP"/>
    </source>
</evidence>
<dbReference type="PANTHER" id="PTHR45749">
    <property type="match status" value="1"/>
</dbReference>
<feature type="domain" description="TTF-type" evidence="2">
    <location>
        <begin position="177"/>
        <end position="260"/>
    </location>
</feature>
<dbReference type="Proteomes" id="UP000005408">
    <property type="component" value="Unassembled WGS sequence"/>
</dbReference>
<dbReference type="AlphaFoldDB" id="A0A8W8L1U4"/>
<protein>
    <recommendedName>
        <fullName evidence="2">TTF-type domain-containing protein</fullName>
    </recommendedName>
</protein>
<evidence type="ECO:0000313" key="3">
    <source>
        <dbReference type="EnsemblMetazoa" id="G25961.1:cds"/>
    </source>
</evidence>
<dbReference type="InterPro" id="IPR025398">
    <property type="entry name" value="DUF4371"/>
</dbReference>
<feature type="chain" id="PRO_5036496854" description="TTF-type domain-containing protein" evidence="1">
    <location>
        <begin position="26"/>
        <end position="720"/>
    </location>
</feature>
<dbReference type="PANTHER" id="PTHR45749:SF21">
    <property type="entry name" value="DUF4371 DOMAIN-CONTAINING PROTEIN"/>
    <property type="match status" value="1"/>
</dbReference>
<dbReference type="InterPro" id="IPR006580">
    <property type="entry name" value="Znf_TTF"/>
</dbReference>
<dbReference type="SMART" id="SM00597">
    <property type="entry name" value="ZnF_TTF"/>
    <property type="match status" value="1"/>
</dbReference>
<proteinExistence type="predicted"/>
<name>A0A8W8L1U4_MAGGI</name>
<dbReference type="EnsemblMetazoa" id="G25961.1">
    <property type="protein sequence ID" value="G25961.1:cds"/>
    <property type="gene ID" value="G25961"/>
</dbReference>
<sequence>MRMVSTLYTFQILVVVSMVLRPSHAVIQLLCGSNINLNPSSVATYRFGDYTNPYPTGLSCNFDFSLSDANEKILFQVFPKCTSGADVLKINNGGNQCCPGCEVPITDLSNAFQVSLTTDSTSGPDELGFVIRIATGKDESNCPTSSPSPIIVSVGSSPVIITSPGFPNKYPRTFGKKQKRLQSSWLLTYPWMRYSVSTDALYCAHCVLFSPRDCKEKSFSKTPICDWKNLPSLAKRHENSAQHQGCILSGNECIRIKAEKSSSIASLISSGHKIKVSTNRHVLEKIIEVILLCGRQNIPLRGHVEERSNFIAILHEKAKTDNILADHLAFSANSRAKYTSPDIQNELIELCGKEILQQIIDACKNAMCFAIIADECTDKATKEQMSLCLRFLDYDSNNTIIIREEFVGFKHAESVKGAAVTNIIVNLLAELGLDIGKIRAQCYDGAANMAGKYRGVQARIFQLNPEAHYIHCKAHALNLALIHSSKDVSVRNMMSTVQEIAFSFDYSAKTLLSFFEELSQNEMAKEKLEKRTKLRTLCETRWSSRADSLYTFLNAFPVVVSSLEALKEDNDDKAAKYLDSILKFDFIIALVVAEHLISTTVALSNYFQKPELDLLEAVKEAKIVVERLNNERGDQNVWATLFEKAEKIGEEFEIIPRIPRLAGRQRHRLNHPIHDPSEYWRVSLYLMFLDHLVTEISTRVIKNEGRLTTENLIPSKQDIR</sequence>
<organism evidence="3 4">
    <name type="scientific">Magallana gigas</name>
    <name type="common">Pacific oyster</name>
    <name type="synonym">Crassostrea gigas</name>
    <dbReference type="NCBI Taxonomy" id="29159"/>
    <lineage>
        <taxon>Eukaryota</taxon>
        <taxon>Metazoa</taxon>
        <taxon>Spiralia</taxon>
        <taxon>Lophotrochozoa</taxon>
        <taxon>Mollusca</taxon>
        <taxon>Bivalvia</taxon>
        <taxon>Autobranchia</taxon>
        <taxon>Pteriomorphia</taxon>
        <taxon>Ostreida</taxon>
        <taxon>Ostreoidea</taxon>
        <taxon>Ostreidae</taxon>
        <taxon>Magallana</taxon>
    </lineage>
</organism>
<evidence type="ECO:0000259" key="2">
    <source>
        <dbReference type="SMART" id="SM00597"/>
    </source>
</evidence>
<feature type="signal peptide" evidence="1">
    <location>
        <begin position="1"/>
        <end position="25"/>
    </location>
</feature>
<dbReference type="SUPFAM" id="SSF53098">
    <property type="entry name" value="Ribonuclease H-like"/>
    <property type="match status" value="1"/>
</dbReference>
<accession>A0A8W8L1U4</accession>
<evidence type="ECO:0000313" key="4">
    <source>
        <dbReference type="Proteomes" id="UP000005408"/>
    </source>
</evidence>
<dbReference type="Pfam" id="PF14291">
    <property type="entry name" value="DUF4371"/>
    <property type="match status" value="1"/>
</dbReference>
<keyword evidence="4" id="KW-1185">Reference proteome</keyword>
<dbReference type="InterPro" id="IPR012337">
    <property type="entry name" value="RNaseH-like_sf"/>
</dbReference>